<organism evidence="1 2">
    <name type="scientific">Microbacterium paraoxydans</name>
    <dbReference type="NCBI Taxonomy" id="199592"/>
    <lineage>
        <taxon>Bacteria</taxon>
        <taxon>Bacillati</taxon>
        <taxon>Actinomycetota</taxon>
        <taxon>Actinomycetes</taxon>
        <taxon>Micrococcales</taxon>
        <taxon>Microbacteriaceae</taxon>
        <taxon>Microbacterium</taxon>
    </lineage>
</organism>
<sequence>MMITQHTAEVFGLAAPAHSAPRLAASVTAGVRHGSLG</sequence>
<gene>
    <name evidence="1" type="ORF">SAMN04489809_0196</name>
</gene>
<accession>A0A1H1LLH5</accession>
<reference evidence="1 2" key="1">
    <citation type="submission" date="2016-10" db="EMBL/GenBank/DDBJ databases">
        <authorList>
            <person name="de Groot N.N."/>
        </authorList>
    </citation>
    <scope>NUCLEOTIDE SEQUENCE [LARGE SCALE GENOMIC DNA]</scope>
    <source>
        <strain evidence="1 2">DSM 15019</strain>
    </source>
</reference>
<name>A0A1H1LLH5_9MICO</name>
<dbReference type="AlphaFoldDB" id="A0A1H1LLH5"/>
<dbReference type="EMBL" id="LT629770">
    <property type="protein sequence ID" value="SDR75434.1"/>
    <property type="molecule type" value="Genomic_DNA"/>
</dbReference>
<evidence type="ECO:0000313" key="2">
    <source>
        <dbReference type="Proteomes" id="UP000182126"/>
    </source>
</evidence>
<protein>
    <submittedName>
        <fullName evidence="1">Uncharacterized protein</fullName>
    </submittedName>
</protein>
<evidence type="ECO:0000313" key="1">
    <source>
        <dbReference type="EMBL" id="SDR75434.1"/>
    </source>
</evidence>
<proteinExistence type="predicted"/>
<dbReference type="Proteomes" id="UP000182126">
    <property type="component" value="Chromosome I"/>
</dbReference>